<keyword evidence="3 5" id="KW-0040">ANK repeat</keyword>
<evidence type="ECO:0000256" key="3">
    <source>
        <dbReference type="ARBA" id="ARBA00023043"/>
    </source>
</evidence>
<feature type="repeat" description="ANK" evidence="5">
    <location>
        <begin position="197"/>
        <end position="217"/>
    </location>
</feature>
<dbReference type="Pfam" id="PF24567">
    <property type="entry name" value="ANKLE2_3rd"/>
    <property type="match status" value="2"/>
</dbReference>
<evidence type="ECO:0000259" key="7">
    <source>
        <dbReference type="Pfam" id="PF24567"/>
    </source>
</evidence>
<proteinExistence type="inferred from homology"/>
<evidence type="ECO:0000256" key="4">
    <source>
        <dbReference type="ARBA" id="ARBA00023306"/>
    </source>
</evidence>
<keyword evidence="2" id="KW-0132">Cell division</keyword>
<evidence type="ECO:0000256" key="1">
    <source>
        <dbReference type="ARBA" id="ARBA00007597"/>
    </source>
</evidence>
<dbReference type="Gene3D" id="1.25.40.20">
    <property type="entry name" value="Ankyrin repeat-containing domain"/>
    <property type="match status" value="1"/>
</dbReference>
<feature type="compositionally biased region" description="Acidic residues" evidence="6">
    <location>
        <begin position="774"/>
        <end position="784"/>
    </location>
</feature>
<dbReference type="GO" id="GO:0005783">
    <property type="term" value="C:endoplasmic reticulum"/>
    <property type="evidence" value="ECO:0007669"/>
    <property type="project" value="TreeGrafter"/>
</dbReference>
<organism evidence="8">
    <name type="scientific">Phlebotomus kandelakii</name>
    <dbReference type="NCBI Taxonomy" id="1109342"/>
    <lineage>
        <taxon>Eukaryota</taxon>
        <taxon>Metazoa</taxon>
        <taxon>Ecdysozoa</taxon>
        <taxon>Arthropoda</taxon>
        <taxon>Hexapoda</taxon>
        <taxon>Insecta</taxon>
        <taxon>Pterygota</taxon>
        <taxon>Neoptera</taxon>
        <taxon>Endopterygota</taxon>
        <taxon>Diptera</taxon>
        <taxon>Nematocera</taxon>
        <taxon>Psychodoidea</taxon>
        <taxon>Psychodidae</taxon>
        <taxon>Phlebotomus</taxon>
        <taxon>Larroussius</taxon>
    </lineage>
</organism>
<dbReference type="SUPFAM" id="SSF48403">
    <property type="entry name" value="Ankyrin repeat"/>
    <property type="match status" value="1"/>
</dbReference>
<reference evidence="8" key="1">
    <citation type="submission" date="2019-10" db="EMBL/GenBank/DDBJ databases">
        <title>Short sand fly seasons in Tbilisi, Georgia, hinder development of host immunity to saliva of the visceral leishmaniasis vector Phlebotomus kandelakii.</title>
        <authorList>
            <person name="Oliveira F."/>
            <person name="Giorgobiani E."/>
            <person name="Guimaraes-Costa A.B."/>
            <person name="Abdeladhim M."/>
            <person name="Oristian J."/>
            <person name="Tskhvaradze L."/>
            <person name="Tsertsvadze N."/>
            <person name="Zakalashvili M."/>
            <person name="Valenzuela J.G."/>
            <person name="Kamhawi S."/>
        </authorList>
    </citation>
    <scope>NUCLEOTIDE SEQUENCE</scope>
    <source>
        <strain evidence="8">Wild-capture in Tbilisi</strain>
        <tissue evidence="8">Salivary glands</tissue>
    </source>
</reference>
<dbReference type="PANTHER" id="PTHR12349:SF4">
    <property type="entry name" value="ANKYRIN REPEAT AND LEM DOMAIN-CONTAINING PROTEIN 2"/>
    <property type="match status" value="1"/>
</dbReference>
<dbReference type="AlphaFoldDB" id="A0A6B2EBS6"/>
<dbReference type="Pfam" id="PF00023">
    <property type="entry name" value="Ank"/>
    <property type="match status" value="1"/>
</dbReference>
<dbReference type="InterPro" id="IPR036770">
    <property type="entry name" value="Ankyrin_rpt-contain_sf"/>
</dbReference>
<dbReference type="EMBL" id="GIFK01001775">
    <property type="protein sequence ID" value="NBJ59478.1"/>
    <property type="molecule type" value="Transcribed_RNA"/>
</dbReference>
<evidence type="ECO:0000256" key="2">
    <source>
        <dbReference type="ARBA" id="ARBA00022618"/>
    </source>
</evidence>
<feature type="compositionally biased region" description="Basic and acidic residues" evidence="6">
    <location>
        <begin position="353"/>
        <end position="363"/>
    </location>
</feature>
<evidence type="ECO:0000256" key="5">
    <source>
        <dbReference type="PROSITE-ProRule" id="PRU00023"/>
    </source>
</evidence>
<dbReference type="SMART" id="SM00248">
    <property type="entry name" value="ANK"/>
    <property type="match status" value="2"/>
</dbReference>
<feature type="region of interest" description="Disordered" evidence="6">
    <location>
        <begin position="347"/>
        <end position="367"/>
    </location>
</feature>
<sequence length="888" mass="100671">MPFYGVYISSKLDGSEGETRRHVYEDKLQALKMLKTHPDARMKVFNSSNDAEHWSLHGFDSSAPDTVLIKSPESPSPVVSPAVPKKTFKEPKIEEMVEFRKYIERGDVSTVRKKILENPHYLVGSGDTPSILKQGYRYNPLHVAALAKNAVICELILTTISKASYIEMLHGSNDGKICQEVSNILVDLYLNTPETGRNETPIHLAVKYGAVDVVKVLTSYPQAKMLPNREGHYPQDIICFRMSKPSEEVVKEIGSLLQERYFVPVIRSVDNSLPPVIGEPFSPKKMPDLHPDPLSPELTIHAYAGPMNKDQAQEFRRRWKTPPRINVHRTSPSPSFSNLHELSVSNSAVSPKADWRGDNNNRDSDDENCNFNIKPMPAIFGLTRPLNANTPISRKLFGTYRDTVDDDDSPNVSVISLGGDETPDVHAKERHLKLTDAEKGLEVVGRSLAREQKIGWNEYWSFLDDYVDLRSPRGMDMLENHLKASSSCAVTDLCSALNKITINRNEGVTRRSDASPRSPQNDHPLFVYDCLEKSWQVFARRVTKTIIRSNGNVVVIHDVLSGEMKRLQSLVHSYKDDPRFNDINYAVVHSRFASLIVHYVLADFTDAVDKEETLRECLEQILRQRARISFEEDVQDVENTNLVTSSQLKCLVTFILYWLEHREEIVTPDKLTTSKDCEEVWCSDFQCDCMTFPTTNTRHGKARNKRTDAGNITKRLFEGTFNSPDEPPNKAHRNSLLEQSVILISDDSKEDINDNVQDVENEVKGDVFWSGQASEEENSDDDEYFTPPQSPLPLSDDEKDLSHFNNYILGVEPTKMDVDAFNAIGDVPVSRETHPHVFKWRSAVLKHPVEERKSFPSPSVVVKKSVKPYDTTPVSSRRLFSSPKKTFR</sequence>
<dbReference type="InterPro" id="IPR056237">
    <property type="entry name" value="ANKLE2_3rd"/>
</dbReference>
<feature type="domain" description="ANKLE2 third alpha/beta" evidence="7">
    <location>
        <begin position="261"/>
        <end position="325"/>
    </location>
</feature>
<feature type="region of interest" description="Disordered" evidence="6">
    <location>
        <begin position="866"/>
        <end position="888"/>
    </location>
</feature>
<dbReference type="PANTHER" id="PTHR12349">
    <property type="entry name" value="ANKYRIN REPEAT AND LEM DOMAIN-CONTAINING PROTEIN 2"/>
    <property type="match status" value="1"/>
</dbReference>
<dbReference type="GO" id="GO:0051301">
    <property type="term" value="P:cell division"/>
    <property type="evidence" value="ECO:0007669"/>
    <property type="project" value="UniProtKB-KW"/>
</dbReference>
<dbReference type="PROSITE" id="PS50088">
    <property type="entry name" value="ANK_REPEAT"/>
    <property type="match status" value="1"/>
</dbReference>
<dbReference type="PROSITE" id="PS50297">
    <property type="entry name" value="ANK_REP_REGION"/>
    <property type="match status" value="1"/>
</dbReference>
<name>A0A6B2EBS6_9DIPT</name>
<dbReference type="InterPro" id="IPR002110">
    <property type="entry name" value="Ankyrin_rpt"/>
</dbReference>
<feature type="domain" description="ANKLE2 third alpha/beta" evidence="7">
    <location>
        <begin position="427"/>
        <end position="459"/>
    </location>
</feature>
<keyword evidence="4" id="KW-0131">Cell cycle</keyword>
<protein>
    <recommendedName>
        <fullName evidence="7">ANKLE2 third alpha/beta domain-containing protein</fullName>
    </recommendedName>
</protein>
<evidence type="ECO:0000313" key="8">
    <source>
        <dbReference type="EMBL" id="NBJ59478.1"/>
    </source>
</evidence>
<accession>A0A6B2EBS6</accession>
<comment type="similarity">
    <text evidence="1">Belongs to the ANKLE2 family.</text>
</comment>
<feature type="region of interest" description="Disordered" evidence="6">
    <location>
        <begin position="773"/>
        <end position="796"/>
    </location>
</feature>
<dbReference type="GO" id="GO:0051721">
    <property type="term" value="F:protein phosphatase 2A binding"/>
    <property type="evidence" value="ECO:0007669"/>
    <property type="project" value="TreeGrafter"/>
</dbReference>
<evidence type="ECO:0000256" key="6">
    <source>
        <dbReference type="SAM" id="MobiDB-lite"/>
    </source>
</evidence>